<gene>
    <name evidence="1" type="ORF">ASD8599_01329</name>
</gene>
<sequence length="332" mass="34324">MTRIYTGIAALAVLAACGGSSNPFTSTTGGGGTTGSGGIEVPAAIANDLDSLNYDAANRTLTVSGLTQDGVPLVNTYNFVSEGQQVLTTSTGQSYTAYIDGYATFTAQNDPLGRHATAFVASREGVQAGVVLTGGQFGDFFGGTFYERTGTYTAPVAPEGRFDVTYHGTYAAGLNGPGPVTDLLPINPTLDPDINTPNQAAYVRGLIFVNVDLNDMSVEGEIYNRTAVFQSSLAADGPDDVQFAALPDIFLVEGALEDDGSFAGVTDDDDGEIDTNGTFAGVIGGPNGESMVGGTSLTDFVDQFDNEIEYGVFVLDLCQAGDTDPVCLNAQP</sequence>
<dbReference type="Proteomes" id="UP000244880">
    <property type="component" value="Unassembled WGS sequence"/>
</dbReference>
<organism evidence="1 2">
    <name type="scientific">Ascidiaceihabitans donghaensis</name>
    <dbReference type="NCBI Taxonomy" id="1510460"/>
    <lineage>
        <taxon>Bacteria</taxon>
        <taxon>Pseudomonadati</taxon>
        <taxon>Pseudomonadota</taxon>
        <taxon>Alphaproteobacteria</taxon>
        <taxon>Rhodobacterales</taxon>
        <taxon>Paracoccaceae</taxon>
        <taxon>Ascidiaceihabitans</taxon>
    </lineage>
</organism>
<evidence type="ECO:0000313" key="1">
    <source>
        <dbReference type="EMBL" id="SPH20592.1"/>
    </source>
</evidence>
<accession>A0A2R8BC28</accession>
<dbReference type="PROSITE" id="PS51257">
    <property type="entry name" value="PROKAR_LIPOPROTEIN"/>
    <property type="match status" value="1"/>
</dbReference>
<name>A0A2R8BC28_9RHOB</name>
<protein>
    <recommendedName>
        <fullName evidence="3">Thymidylate synthase</fullName>
    </recommendedName>
</protein>
<dbReference type="AlphaFoldDB" id="A0A2R8BC28"/>
<evidence type="ECO:0008006" key="3">
    <source>
        <dbReference type="Google" id="ProtNLM"/>
    </source>
</evidence>
<proteinExistence type="predicted"/>
<dbReference type="EMBL" id="OMOR01000001">
    <property type="protein sequence ID" value="SPH20592.1"/>
    <property type="molecule type" value="Genomic_DNA"/>
</dbReference>
<evidence type="ECO:0000313" key="2">
    <source>
        <dbReference type="Proteomes" id="UP000244880"/>
    </source>
</evidence>
<reference evidence="1 2" key="1">
    <citation type="submission" date="2018-03" db="EMBL/GenBank/DDBJ databases">
        <authorList>
            <person name="Keele B.F."/>
        </authorList>
    </citation>
    <scope>NUCLEOTIDE SEQUENCE [LARGE SCALE GENOMIC DNA]</scope>
    <source>
        <strain evidence="1 2">CECT 8599</strain>
    </source>
</reference>
<keyword evidence="2" id="KW-1185">Reference proteome</keyword>
<dbReference type="OrthoDB" id="7851370at2"/>
<dbReference type="RefSeq" id="WP_108827787.1">
    <property type="nucleotide sequence ID" value="NZ_OMOR01000001.1"/>
</dbReference>